<gene>
    <name evidence="1" type="ORF">DLAC_11250</name>
</gene>
<reference evidence="1 2" key="1">
    <citation type="submission" date="2015-12" db="EMBL/GenBank/DDBJ databases">
        <title>Dictyostelia acquired genes for synthesis and detection of signals that induce cell-type specialization by lateral gene transfer from prokaryotes.</title>
        <authorList>
            <person name="Gloeckner G."/>
            <person name="Schaap P."/>
        </authorList>
    </citation>
    <scope>NUCLEOTIDE SEQUENCE [LARGE SCALE GENOMIC DNA]</scope>
    <source>
        <strain evidence="1 2">TK</strain>
    </source>
</reference>
<dbReference type="EMBL" id="LODT01000051">
    <property type="protein sequence ID" value="KYQ88526.1"/>
    <property type="molecule type" value="Genomic_DNA"/>
</dbReference>
<dbReference type="Proteomes" id="UP000076078">
    <property type="component" value="Unassembled WGS sequence"/>
</dbReference>
<comment type="caution">
    <text evidence="1">The sequence shown here is derived from an EMBL/GenBank/DDBJ whole genome shotgun (WGS) entry which is preliminary data.</text>
</comment>
<evidence type="ECO:0000313" key="2">
    <source>
        <dbReference type="Proteomes" id="UP000076078"/>
    </source>
</evidence>
<sequence length="521" mass="61188">MKGFEIESVEQLMCLSKWLKRGLKFINFRFYPPLFLVDFDGTLDTVLDTLVYALEDQKRVNELQVKIKEFLTGNPNKYIKYLKFTVENAWLPDGHLTITRKYNQQIPISYVEDLVPFTDKLNGQVHLLNLHLSDHKTYNFELGQVVKILNRYNVVECNLNMEGNDSVLLNELEPFTQCHHLKKLCMSISNIHVDTLLENNPQLETLVILEESEYTASRSLFSLTLTNHKSLKHLTNHNFNDEFYKDFIYYLSNNNVIESLNLQTRFIELNEYDSKEPTISNQSLKSIIVHQNHCSAKFLDFWKIPSALEQVNGVWTFNNLTRSKEYQKLHPNLKTMSIHASLQTHFIQLSKFISIQHIPQVTNLGILCLNSDYLRFIPSLYTFYSLTHLTLGYTAEEDIEQFIRTYKNHLTYFEFSCQLIQPIVDVLLDNPLCQSLKIKDNSNIGSLSPYYKLLEYNIVIKEIDFEYESYNRLSVPEKLEFQYYIKKYYKTKPSNQIFPPLSPNSISSHYWKAICELSKNS</sequence>
<organism evidence="1 2">
    <name type="scientific">Tieghemostelium lacteum</name>
    <name type="common">Slime mold</name>
    <name type="synonym">Dictyostelium lacteum</name>
    <dbReference type="NCBI Taxonomy" id="361077"/>
    <lineage>
        <taxon>Eukaryota</taxon>
        <taxon>Amoebozoa</taxon>
        <taxon>Evosea</taxon>
        <taxon>Eumycetozoa</taxon>
        <taxon>Dictyostelia</taxon>
        <taxon>Dictyosteliales</taxon>
        <taxon>Raperosteliaceae</taxon>
        <taxon>Tieghemostelium</taxon>
    </lineage>
</organism>
<protein>
    <submittedName>
        <fullName evidence="1">Uncharacterized protein</fullName>
    </submittedName>
</protein>
<dbReference type="SUPFAM" id="SSF52058">
    <property type="entry name" value="L domain-like"/>
    <property type="match status" value="1"/>
</dbReference>
<keyword evidence="2" id="KW-1185">Reference proteome</keyword>
<proteinExistence type="predicted"/>
<accession>A0A151Z3J0</accession>
<dbReference type="InParanoid" id="A0A151Z3J0"/>
<name>A0A151Z3J0_TIELA</name>
<dbReference type="AlphaFoldDB" id="A0A151Z3J0"/>
<evidence type="ECO:0000313" key="1">
    <source>
        <dbReference type="EMBL" id="KYQ88526.1"/>
    </source>
</evidence>